<dbReference type="FunFam" id="2.10.25.10:FF:000016">
    <property type="entry name" value="Teneurin transmembrane protein 2"/>
    <property type="match status" value="1"/>
</dbReference>
<dbReference type="SMART" id="SM00181">
    <property type="entry name" value="EGF"/>
    <property type="match status" value="4"/>
</dbReference>
<dbReference type="AlphaFoldDB" id="A0A8C3AR37"/>
<dbReference type="PANTHER" id="PTHR11219:SF8">
    <property type="entry name" value="TENEURIN-2"/>
    <property type="match status" value="1"/>
</dbReference>
<dbReference type="GO" id="GO:0050839">
    <property type="term" value="F:cell adhesion molecule binding"/>
    <property type="evidence" value="ECO:0007669"/>
    <property type="project" value="TreeGrafter"/>
</dbReference>
<dbReference type="SUPFAM" id="SSF57196">
    <property type="entry name" value="EGF/Laminin"/>
    <property type="match status" value="2"/>
</dbReference>
<reference evidence="7" key="2">
    <citation type="submission" date="2025-09" db="UniProtKB">
        <authorList>
            <consortium name="Ensembl"/>
        </authorList>
    </citation>
    <scope>IDENTIFICATION</scope>
</reference>
<dbReference type="InterPro" id="IPR000742">
    <property type="entry name" value="EGF"/>
</dbReference>
<dbReference type="PROSITE" id="PS00022">
    <property type="entry name" value="EGF_1"/>
    <property type="match status" value="3"/>
</dbReference>
<dbReference type="PROSITE" id="PS01186">
    <property type="entry name" value="EGF_2"/>
    <property type="match status" value="2"/>
</dbReference>
<evidence type="ECO:0000256" key="5">
    <source>
        <dbReference type="SAM" id="MobiDB-lite"/>
    </source>
</evidence>
<keyword evidence="1 4" id="KW-0245">EGF-like domain</keyword>
<organism evidence="7 8">
    <name type="scientific">Cyclopterus lumpus</name>
    <name type="common">Lumpsucker</name>
    <dbReference type="NCBI Taxonomy" id="8103"/>
    <lineage>
        <taxon>Eukaryota</taxon>
        <taxon>Metazoa</taxon>
        <taxon>Chordata</taxon>
        <taxon>Craniata</taxon>
        <taxon>Vertebrata</taxon>
        <taxon>Euteleostomi</taxon>
        <taxon>Actinopterygii</taxon>
        <taxon>Neopterygii</taxon>
        <taxon>Teleostei</taxon>
        <taxon>Neoteleostei</taxon>
        <taxon>Acanthomorphata</taxon>
        <taxon>Eupercaria</taxon>
        <taxon>Perciformes</taxon>
        <taxon>Cottioidei</taxon>
        <taxon>Cottales</taxon>
        <taxon>Cyclopteridae</taxon>
        <taxon>Cyclopterus</taxon>
    </lineage>
</organism>
<evidence type="ECO:0000256" key="1">
    <source>
        <dbReference type="ARBA" id="ARBA00022536"/>
    </source>
</evidence>
<dbReference type="Ensembl" id="ENSCLMT00005047422.1">
    <property type="protein sequence ID" value="ENSCLMP00005045824.1"/>
    <property type="gene ID" value="ENSCLMG00005021102.1"/>
</dbReference>
<evidence type="ECO:0000256" key="4">
    <source>
        <dbReference type="PROSITE-ProRule" id="PRU00076"/>
    </source>
</evidence>
<evidence type="ECO:0000313" key="8">
    <source>
        <dbReference type="Proteomes" id="UP000694565"/>
    </source>
</evidence>
<protein>
    <recommendedName>
        <fullName evidence="6">EGF-like domain-containing protein</fullName>
    </recommendedName>
</protein>
<dbReference type="GO" id="GO:0046982">
    <property type="term" value="F:protein heterodimerization activity"/>
    <property type="evidence" value="ECO:0007669"/>
    <property type="project" value="TreeGrafter"/>
</dbReference>
<dbReference type="InterPro" id="IPR051216">
    <property type="entry name" value="Teneurin"/>
</dbReference>
<dbReference type="GO" id="GO:0042803">
    <property type="term" value="F:protein homodimerization activity"/>
    <property type="evidence" value="ECO:0007669"/>
    <property type="project" value="TreeGrafter"/>
</dbReference>
<dbReference type="GO" id="GO:0048666">
    <property type="term" value="P:neuron development"/>
    <property type="evidence" value="ECO:0007669"/>
    <property type="project" value="TreeGrafter"/>
</dbReference>
<dbReference type="PROSITE" id="PS50026">
    <property type="entry name" value="EGF_3"/>
    <property type="match status" value="1"/>
</dbReference>
<accession>A0A8C3AR37</accession>
<dbReference type="Proteomes" id="UP000694565">
    <property type="component" value="Unplaced"/>
</dbReference>
<dbReference type="Pfam" id="PF25024">
    <property type="entry name" value="EGF_TEN"/>
    <property type="match status" value="1"/>
</dbReference>
<dbReference type="GO" id="GO:0007157">
    <property type="term" value="P:heterophilic cell-cell adhesion via plasma membrane cell adhesion molecules"/>
    <property type="evidence" value="ECO:0007669"/>
    <property type="project" value="TreeGrafter"/>
</dbReference>
<proteinExistence type="predicted"/>
<keyword evidence="8" id="KW-1185">Reference proteome</keyword>
<sequence>MGPECDVPVTQLDCLDPTCSNNGICVNGECHCKPGWGGLHCELPRAQCPDQCHGHGAFIPDTGLCSCDPNWMGPDCSMEVCSVDCGTHGVCMGGACRCEEGWTGSGCDQRVCNPLCIKHGTCKDGKCQCHQGWNGEHCTIGKRRCASLCVRLGGGGSVCQNMGGHKTPTKKKHPARHNWQLLSSLLKECGNEKWRQKGDFGEFEEGEGGDVGGGRIERRGEEVVGSQKSTI</sequence>
<evidence type="ECO:0000313" key="7">
    <source>
        <dbReference type="Ensembl" id="ENSCLMP00005045824.1"/>
    </source>
</evidence>
<name>A0A8C3AR37_CYCLU</name>
<keyword evidence="2" id="KW-0677">Repeat</keyword>
<dbReference type="GeneTree" id="ENSGT01030000234566"/>
<feature type="domain" description="EGF-like" evidence="6">
    <location>
        <begin position="10"/>
        <end position="42"/>
    </location>
</feature>
<comment type="caution">
    <text evidence="4">Lacks conserved residue(s) required for the propagation of feature annotation.</text>
</comment>
<dbReference type="FunFam" id="2.10.25.10:FF:000021">
    <property type="entry name" value="Teneurin transmembrane protein 2"/>
    <property type="match status" value="1"/>
</dbReference>
<evidence type="ECO:0000259" key="6">
    <source>
        <dbReference type="PROSITE" id="PS50026"/>
    </source>
</evidence>
<dbReference type="Gene3D" id="2.10.25.10">
    <property type="entry name" value="Laminin"/>
    <property type="match status" value="4"/>
</dbReference>
<dbReference type="PANTHER" id="PTHR11219">
    <property type="entry name" value="TENEURIN AND N-ACETYLGLUCOSAMINE-1-PHOSPHODIESTER ALPHA-N-ACETYLGLUCOSAMINIDASE"/>
    <property type="match status" value="1"/>
</dbReference>
<feature type="disulfide bond" evidence="4">
    <location>
        <begin position="32"/>
        <end position="41"/>
    </location>
</feature>
<feature type="region of interest" description="Disordered" evidence="5">
    <location>
        <begin position="200"/>
        <end position="231"/>
    </location>
</feature>
<dbReference type="GO" id="GO:0043005">
    <property type="term" value="C:neuron projection"/>
    <property type="evidence" value="ECO:0007669"/>
    <property type="project" value="TreeGrafter"/>
</dbReference>
<evidence type="ECO:0000256" key="3">
    <source>
        <dbReference type="ARBA" id="ARBA00023157"/>
    </source>
</evidence>
<evidence type="ECO:0000256" key="2">
    <source>
        <dbReference type="ARBA" id="ARBA00022737"/>
    </source>
</evidence>
<keyword evidence="3 4" id="KW-1015">Disulfide bond</keyword>
<reference evidence="7" key="1">
    <citation type="submission" date="2025-08" db="UniProtKB">
        <authorList>
            <consortium name="Ensembl"/>
        </authorList>
    </citation>
    <scope>IDENTIFICATION</scope>
</reference>